<dbReference type="GO" id="GO:0016233">
    <property type="term" value="P:telomere capping"/>
    <property type="evidence" value="ECO:0007669"/>
    <property type="project" value="TreeGrafter"/>
</dbReference>
<dbReference type="GO" id="GO:0000783">
    <property type="term" value="C:nuclear telomere cap complex"/>
    <property type="evidence" value="ECO:0007669"/>
    <property type="project" value="TreeGrafter"/>
</dbReference>
<evidence type="ECO:0000256" key="5">
    <source>
        <dbReference type="ARBA" id="ARBA00022454"/>
    </source>
</evidence>
<dbReference type="PANTHER" id="PTHR14513">
    <property type="entry name" value="PROTECTION OF TELOMERES 1"/>
    <property type="match status" value="1"/>
</dbReference>
<organism evidence="10 11">
    <name type="scientific">Calicophoron daubneyi</name>
    <name type="common">Rumen fluke</name>
    <name type="synonym">Paramphistomum daubneyi</name>
    <dbReference type="NCBI Taxonomy" id="300641"/>
    <lineage>
        <taxon>Eukaryota</taxon>
        <taxon>Metazoa</taxon>
        <taxon>Spiralia</taxon>
        <taxon>Lophotrochozoa</taxon>
        <taxon>Platyhelminthes</taxon>
        <taxon>Trematoda</taxon>
        <taxon>Digenea</taxon>
        <taxon>Plagiorchiida</taxon>
        <taxon>Pronocephalata</taxon>
        <taxon>Paramphistomoidea</taxon>
        <taxon>Paramphistomidae</taxon>
        <taxon>Calicophoron</taxon>
    </lineage>
</organism>
<dbReference type="CDD" id="cd04497">
    <property type="entry name" value="hPOT1_OB1_like"/>
    <property type="match status" value="1"/>
</dbReference>
<dbReference type="GO" id="GO:0032210">
    <property type="term" value="P:regulation of telomere maintenance via telomerase"/>
    <property type="evidence" value="ECO:0007669"/>
    <property type="project" value="TreeGrafter"/>
</dbReference>
<dbReference type="EMBL" id="CAXLJL010000201">
    <property type="protein sequence ID" value="CAL5134442.1"/>
    <property type="molecule type" value="Genomic_DNA"/>
</dbReference>
<keyword evidence="8" id="KW-0539">Nucleus</keyword>
<evidence type="ECO:0000256" key="1">
    <source>
        <dbReference type="ARBA" id="ARBA00004123"/>
    </source>
</evidence>
<keyword evidence="5" id="KW-0158">Chromosome</keyword>
<evidence type="ECO:0000256" key="2">
    <source>
        <dbReference type="ARBA" id="ARBA00004574"/>
    </source>
</evidence>
<sequence>MEVPHQRPRYTYTTLKEAITMKMKTANIIAVVKFCKNPEKTKGSGYSLFCKITDPSVEGLRFPCIFFHDKIEKLPQIQCPGDVIVMHRLVLNEFQHEYQGCGYGTKGFAAAVFPGKISDPLTPRPSLSVCSFGPEEENTVRELIQWFTPPEPSVEEDPLLAENLTTSELWPLRSPTSSTKPDSCAPASAVFSRLSSLKAKQFVDIEGQIVGIYRYPEVYQCTLLYIWDGLPETAEGGFPVFVIPPTSHINGLLPHAIFDPELVAISGHGFWTKSPNERPVDDLSVPVFLYDNHANDPPTPTLRPGDLIRIKNVHVDECRVFSCERPNCLRPIVHRGRKYGRGVEFLGSKSILDDFRSWESENPGEDRIPEQWEDINRHSLLSRLSSGHSQRRPCLRHSTENKLTPLTVAQLYDLPRVCSLSKSAEPLPLLNDSVASPFDLFSSCELASGNNANSPRTAVYAHLIGRVVDAAPRTAQCLKDSLLLVCKYCKCAVRLSCLPDVDKLACHCPDSPETDWALMPFLVLQLEDATGAVLAFSLGRASFWLLNRNGDSTQNAVSYWKNVLIELSTSNDVSTMLLTNEVVEKVTSLIGGWVDLSVKVSWKNTSIPIVSTCSEELDIRIEIVD</sequence>
<dbReference type="SMART" id="SM00976">
    <property type="entry name" value="Telo_bind"/>
    <property type="match status" value="1"/>
</dbReference>
<evidence type="ECO:0000256" key="7">
    <source>
        <dbReference type="ARBA" id="ARBA00023125"/>
    </source>
</evidence>
<name>A0AAV2TAB7_CALDB</name>
<dbReference type="InterPro" id="IPR011564">
    <property type="entry name" value="Telomer_end-bd_POT1/Cdc13"/>
</dbReference>
<gene>
    <name evidence="10" type="ORF">CDAUBV1_LOCUS7821</name>
</gene>
<evidence type="ECO:0000259" key="9">
    <source>
        <dbReference type="SMART" id="SM00976"/>
    </source>
</evidence>
<dbReference type="PANTHER" id="PTHR14513:SF0">
    <property type="entry name" value="PROTECTION OF TELOMERES PROTEIN 1"/>
    <property type="match status" value="1"/>
</dbReference>
<evidence type="ECO:0000256" key="8">
    <source>
        <dbReference type="ARBA" id="ARBA00023242"/>
    </source>
</evidence>
<evidence type="ECO:0000256" key="3">
    <source>
        <dbReference type="ARBA" id="ARBA00008442"/>
    </source>
</evidence>
<keyword evidence="6" id="KW-0779">Telomere</keyword>
<dbReference type="Proteomes" id="UP001497525">
    <property type="component" value="Unassembled WGS sequence"/>
</dbReference>
<dbReference type="InterPro" id="IPR012340">
    <property type="entry name" value="NA-bd_OB-fold"/>
</dbReference>
<dbReference type="InterPro" id="IPR028389">
    <property type="entry name" value="POT1"/>
</dbReference>
<feature type="domain" description="Telomeric single stranded DNA binding POT1/Cdc13" evidence="9">
    <location>
        <begin position="12"/>
        <end position="148"/>
    </location>
</feature>
<dbReference type="GO" id="GO:0098505">
    <property type="term" value="F:G-rich strand telomeric DNA binding"/>
    <property type="evidence" value="ECO:0007669"/>
    <property type="project" value="TreeGrafter"/>
</dbReference>
<dbReference type="SUPFAM" id="SSF50249">
    <property type="entry name" value="Nucleic acid-binding proteins"/>
    <property type="match status" value="2"/>
</dbReference>
<dbReference type="GO" id="GO:0010521">
    <property type="term" value="F:telomerase inhibitor activity"/>
    <property type="evidence" value="ECO:0007669"/>
    <property type="project" value="TreeGrafter"/>
</dbReference>
<dbReference type="Pfam" id="PF02765">
    <property type="entry name" value="POT1"/>
    <property type="match status" value="1"/>
</dbReference>
<reference evidence="10" key="1">
    <citation type="submission" date="2024-06" db="EMBL/GenBank/DDBJ databases">
        <authorList>
            <person name="Liu X."/>
            <person name="Lenzi L."/>
            <person name="Haldenby T S."/>
            <person name="Uol C."/>
        </authorList>
    </citation>
    <scope>NUCLEOTIDE SEQUENCE</scope>
</reference>
<comment type="subcellular location">
    <subcellularLocation>
        <location evidence="2">Chromosome</location>
        <location evidence="2">Telomere</location>
    </subcellularLocation>
    <subcellularLocation>
        <location evidence="1">Nucleus</location>
    </subcellularLocation>
</comment>
<evidence type="ECO:0000313" key="11">
    <source>
        <dbReference type="Proteomes" id="UP001497525"/>
    </source>
</evidence>
<keyword evidence="7" id="KW-0238">DNA-binding</keyword>
<dbReference type="AlphaFoldDB" id="A0AAV2TAB7"/>
<comment type="caution">
    <text evidence="10">The sequence shown here is derived from an EMBL/GenBank/DDBJ whole genome shotgun (WGS) entry which is preliminary data.</text>
</comment>
<accession>A0AAV2TAB7</accession>
<evidence type="ECO:0000313" key="10">
    <source>
        <dbReference type="EMBL" id="CAL5134442.1"/>
    </source>
</evidence>
<dbReference type="Pfam" id="PF16686">
    <property type="entry name" value="POT1PC"/>
    <property type="match status" value="1"/>
</dbReference>
<comment type="similarity">
    <text evidence="3">Belongs to the telombin family.</text>
</comment>
<evidence type="ECO:0000256" key="4">
    <source>
        <dbReference type="ARBA" id="ARBA00015253"/>
    </source>
</evidence>
<protein>
    <recommendedName>
        <fullName evidence="4">Protection of telomeres protein 1</fullName>
    </recommendedName>
</protein>
<dbReference type="Gene3D" id="2.40.50.140">
    <property type="entry name" value="Nucleic acid-binding proteins"/>
    <property type="match status" value="2"/>
</dbReference>
<dbReference type="InterPro" id="IPR032042">
    <property type="entry name" value="POT1PC"/>
</dbReference>
<proteinExistence type="inferred from homology"/>
<evidence type="ECO:0000256" key="6">
    <source>
        <dbReference type="ARBA" id="ARBA00022895"/>
    </source>
</evidence>